<dbReference type="EMBL" id="AHAT01019097">
    <property type="status" value="NOT_ANNOTATED_CDS"/>
    <property type="molecule type" value="Genomic_DNA"/>
</dbReference>
<dbReference type="Proteomes" id="UP000018468">
    <property type="component" value="Linkage group LG24"/>
</dbReference>
<evidence type="ECO:0000256" key="2">
    <source>
        <dbReference type="ARBA" id="ARBA00022525"/>
    </source>
</evidence>
<sequence length="166" mass="17977">MTMSLLVKAVLFCGLLQPVSPLRCFYCSQFDSQPCREEEKDCSSSETSCLAATATTTFTAAPYKDTTPNGRQCFTCVDNNCTKKLNCLGNEDRCFHSSVVFAEGQASTVKGCLSQYACTKGALTVLDATLNGEVRCCKGSLCNSAWHAGQQLFLLLVSLASIQLFF</sequence>
<reference evidence="7" key="1">
    <citation type="submission" date="2011-12" db="EMBL/GenBank/DDBJ databases">
        <title>The Draft Genome of Lepisosteus oculatus.</title>
        <authorList>
            <consortium name="The Broad Institute Genome Assembly &amp; Analysis Group"/>
            <consortium name="Computational R&amp;D Group"/>
            <consortium name="and Sequencing Platform"/>
            <person name="Di Palma F."/>
            <person name="Alfoldi J."/>
            <person name="Johnson J."/>
            <person name="Berlin A."/>
            <person name="Gnerre S."/>
            <person name="Jaffe D."/>
            <person name="MacCallum I."/>
            <person name="Young S."/>
            <person name="Walker B.J."/>
            <person name="Lander E.S."/>
            <person name="Lindblad-Toh K."/>
        </authorList>
    </citation>
    <scope>NUCLEOTIDE SEQUENCE [LARGE SCALE GENOMIC DNA]</scope>
</reference>
<dbReference type="STRING" id="7918.ENSLOCP00000003996"/>
<dbReference type="SMART" id="SM00134">
    <property type="entry name" value="LU"/>
    <property type="match status" value="1"/>
</dbReference>
<comment type="subcellular location">
    <subcellularLocation>
        <location evidence="1">Secreted</location>
    </subcellularLocation>
</comment>
<keyword evidence="2" id="KW-0964">Secreted</keyword>
<feature type="domain" description="UPAR/Ly6" evidence="5">
    <location>
        <begin position="71"/>
        <end position="155"/>
    </location>
</feature>
<name>W5M6I8_LEPOC</name>
<evidence type="ECO:0000256" key="1">
    <source>
        <dbReference type="ARBA" id="ARBA00004613"/>
    </source>
</evidence>
<dbReference type="PANTHER" id="PTHR20914">
    <property type="entry name" value="LY6/PLAUR DOMAIN-CONTAINING PROTEIN 8"/>
    <property type="match status" value="1"/>
</dbReference>
<keyword evidence="3 4" id="KW-0732">Signal</keyword>
<feature type="signal peptide" evidence="4">
    <location>
        <begin position="1"/>
        <end position="21"/>
    </location>
</feature>
<dbReference type="Pfam" id="PF00021">
    <property type="entry name" value="UPAR_LY6"/>
    <property type="match status" value="2"/>
</dbReference>
<dbReference type="InterPro" id="IPR018363">
    <property type="entry name" value="CD59_antigen_CS"/>
</dbReference>
<dbReference type="InterPro" id="IPR050918">
    <property type="entry name" value="CNF-like_PLA2_Inhibitor"/>
</dbReference>
<dbReference type="InParanoid" id="W5M6I8"/>
<evidence type="ECO:0000256" key="4">
    <source>
        <dbReference type="SAM" id="SignalP"/>
    </source>
</evidence>
<dbReference type="Bgee" id="ENSLOCG00000003379">
    <property type="expression patterns" value="Expressed in bone element and 13 other cell types or tissues"/>
</dbReference>
<protein>
    <recommendedName>
        <fullName evidence="5">UPAR/Ly6 domain-containing protein</fullName>
    </recommendedName>
</protein>
<reference evidence="6" key="3">
    <citation type="submission" date="2025-09" db="UniProtKB">
        <authorList>
            <consortium name="Ensembl"/>
        </authorList>
    </citation>
    <scope>IDENTIFICATION</scope>
</reference>
<dbReference type="GeneTree" id="ENSGT01110000267394"/>
<dbReference type="HOGENOM" id="CLU_110531_0_0_1"/>
<organism evidence="6 7">
    <name type="scientific">Lepisosteus oculatus</name>
    <name type="common">Spotted gar</name>
    <dbReference type="NCBI Taxonomy" id="7918"/>
    <lineage>
        <taxon>Eukaryota</taxon>
        <taxon>Metazoa</taxon>
        <taxon>Chordata</taxon>
        <taxon>Craniata</taxon>
        <taxon>Vertebrata</taxon>
        <taxon>Euteleostomi</taxon>
        <taxon>Actinopterygii</taxon>
        <taxon>Neopterygii</taxon>
        <taxon>Holostei</taxon>
        <taxon>Semionotiformes</taxon>
        <taxon>Lepisosteidae</taxon>
        <taxon>Lepisosteus</taxon>
    </lineage>
</organism>
<dbReference type="EMBL" id="AHAT01019098">
    <property type="status" value="NOT_ANNOTATED_CDS"/>
    <property type="molecule type" value="Genomic_DNA"/>
</dbReference>
<dbReference type="Ensembl" id="ENSLOCT00000004004.1">
    <property type="protein sequence ID" value="ENSLOCP00000003996.1"/>
    <property type="gene ID" value="ENSLOCG00000003379.1"/>
</dbReference>
<dbReference type="AlphaFoldDB" id="W5M6I8"/>
<feature type="chain" id="PRO_5004865713" description="UPAR/Ly6 domain-containing protein" evidence="4">
    <location>
        <begin position="22"/>
        <end position="166"/>
    </location>
</feature>
<proteinExistence type="predicted"/>
<dbReference type="Gene3D" id="2.10.60.10">
    <property type="entry name" value="CD59"/>
    <property type="match status" value="1"/>
</dbReference>
<evidence type="ECO:0000313" key="6">
    <source>
        <dbReference type="Ensembl" id="ENSLOCP00000003996.1"/>
    </source>
</evidence>
<dbReference type="SUPFAM" id="SSF57302">
    <property type="entry name" value="Snake toxin-like"/>
    <property type="match status" value="1"/>
</dbReference>
<evidence type="ECO:0000259" key="5">
    <source>
        <dbReference type="SMART" id="SM00134"/>
    </source>
</evidence>
<dbReference type="PROSITE" id="PS00983">
    <property type="entry name" value="LY6_UPAR"/>
    <property type="match status" value="1"/>
</dbReference>
<keyword evidence="7" id="KW-1185">Reference proteome</keyword>
<dbReference type="GO" id="GO:0005576">
    <property type="term" value="C:extracellular region"/>
    <property type="evidence" value="ECO:0007669"/>
    <property type="project" value="UniProtKB-SubCell"/>
</dbReference>
<reference evidence="6" key="2">
    <citation type="submission" date="2025-08" db="UniProtKB">
        <authorList>
            <consortium name="Ensembl"/>
        </authorList>
    </citation>
    <scope>IDENTIFICATION</scope>
</reference>
<dbReference type="InterPro" id="IPR045860">
    <property type="entry name" value="Snake_toxin-like_sf"/>
</dbReference>
<dbReference type="InterPro" id="IPR016054">
    <property type="entry name" value="LY6_UPA_recep-like"/>
</dbReference>
<evidence type="ECO:0000256" key="3">
    <source>
        <dbReference type="ARBA" id="ARBA00022729"/>
    </source>
</evidence>
<dbReference type="PANTHER" id="PTHR20914:SF26">
    <property type="entry name" value="PHOSPHOLIPASE A2 INHIBITOR CNF-LIKE"/>
    <property type="match status" value="1"/>
</dbReference>
<accession>W5M6I8</accession>
<evidence type="ECO:0000313" key="7">
    <source>
        <dbReference type="Proteomes" id="UP000018468"/>
    </source>
</evidence>